<sequence length="123" mass="13514">GPEEPHVRPHAAARHLRRARAAGEDPGRHAGDDRAPRRGHRGPRLRRASHELRAQEEEGRRVPPDPVPRDAGAAGLAGPHAADHGRRAALPHHQARPGRRRPAGPRVRARHRAVLRRDARAGL</sequence>
<feature type="compositionally biased region" description="Low complexity" evidence="1">
    <location>
        <begin position="69"/>
        <end position="80"/>
    </location>
</feature>
<feature type="compositionally biased region" description="Basic and acidic residues" evidence="1">
    <location>
        <begin position="21"/>
        <end position="36"/>
    </location>
</feature>
<gene>
    <name evidence="2" type="ORF">AVDCRST_MAG13-2831</name>
</gene>
<reference evidence="2" key="1">
    <citation type="submission" date="2020-02" db="EMBL/GenBank/DDBJ databases">
        <authorList>
            <person name="Meier V. D."/>
        </authorList>
    </citation>
    <scope>NUCLEOTIDE SEQUENCE</scope>
    <source>
        <strain evidence="2">AVDCRST_MAG13</strain>
    </source>
</reference>
<feature type="non-terminal residue" evidence="2">
    <location>
        <position position="1"/>
    </location>
</feature>
<name>A0A6J4T299_9ACTN</name>
<evidence type="ECO:0000256" key="1">
    <source>
        <dbReference type="SAM" id="MobiDB-lite"/>
    </source>
</evidence>
<proteinExistence type="predicted"/>
<feature type="compositionally biased region" description="Basic and acidic residues" evidence="1">
    <location>
        <begin position="48"/>
        <end position="63"/>
    </location>
</feature>
<feature type="compositionally biased region" description="Basic residues" evidence="1">
    <location>
        <begin position="87"/>
        <end position="114"/>
    </location>
</feature>
<accession>A0A6J4T299</accession>
<feature type="compositionally biased region" description="Basic residues" evidence="1">
    <location>
        <begin position="8"/>
        <end position="20"/>
    </location>
</feature>
<feature type="non-terminal residue" evidence="2">
    <location>
        <position position="123"/>
    </location>
</feature>
<dbReference type="AlphaFoldDB" id="A0A6J4T299"/>
<feature type="compositionally biased region" description="Basic residues" evidence="1">
    <location>
        <begin position="37"/>
        <end position="47"/>
    </location>
</feature>
<evidence type="ECO:0000313" key="2">
    <source>
        <dbReference type="EMBL" id="CAA9511352.1"/>
    </source>
</evidence>
<organism evidence="2">
    <name type="scientific">uncultured Solirubrobacteraceae bacterium</name>
    <dbReference type="NCBI Taxonomy" id="1162706"/>
    <lineage>
        <taxon>Bacteria</taxon>
        <taxon>Bacillati</taxon>
        <taxon>Actinomycetota</taxon>
        <taxon>Thermoleophilia</taxon>
        <taxon>Solirubrobacterales</taxon>
        <taxon>Solirubrobacteraceae</taxon>
        <taxon>environmental samples</taxon>
    </lineage>
</organism>
<protein>
    <submittedName>
        <fullName evidence="2">Uncharacterized protein</fullName>
    </submittedName>
</protein>
<dbReference type="EMBL" id="CADCVO010000448">
    <property type="protein sequence ID" value="CAA9511352.1"/>
    <property type="molecule type" value="Genomic_DNA"/>
</dbReference>
<feature type="region of interest" description="Disordered" evidence="1">
    <location>
        <begin position="1"/>
        <end position="123"/>
    </location>
</feature>